<reference evidence="2" key="1">
    <citation type="journal article" date="2023" name="G3 (Bethesda)">
        <title>Genome assembly and association tests identify interacting loci associated with vigor, precocity, and sex in interspecific pistachio rootstocks.</title>
        <authorList>
            <person name="Palmer W."/>
            <person name="Jacygrad E."/>
            <person name="Sagayaradj S."/>
            <person name="Cavanaugh K."/>
            <person name="Han R."/>
            <person name="Bertier L."/>
            <person name="Beede B."/>
            <person name="Kafkas S."/>
            <person name="Golino D."/>
            <person name="Preece J."/>
            <person name="Michelmore R."/>
        </authorList>
    </citation>
    <scope>NUCLEOTIDE SEQUENCE [LARGE SCALE GENOMIC DNA]</scope>
</reference>
<organism evidence="1 2">
    <name type="scientific">Pistacia integerrima</name>
    <dbReference type="NCBI Taxonomy" id="434235"/>
    <lineage>
        <taxon>Eukaryota</taxon>
        <taxon>Viridiplantae</taxon>
        <taxon>Streptophyta</taxon>
        <taxon>Embryophyta</taxon>
        <taxon>Tracheophyta</taxon>
        <taxon>Spermatophyta</taxon>
        <taxon>Magnoliopsida</taxon>
        <taxon>eudicotyledons</taxon>
        <taxon>Gunneridae</taxon>
        <taxon>Pentapetalae</taxon>
        <taxon>rosids</taxon>
        <taxon>malvids</taxon>
        <taxon>Sapindales</taxon>
        <taxon>Anacardiaceae</taxon>
        <taxon>Pistacia</taxon>
    </lineage>
</organism>
<dbReference type="EMBL" id="CM047748">
    <property type="protein sequence ID" value="KAJ0013214.1"/>
    <property type="molecule type" value="Genomic_DNA"/>
</dbReference>
<keyword evidence="2" id="KW-1185">Reference proteome</keyword>
<gene>
    <name evidence="1" type="ORF">Pint_21468</name>
</gene>
<sequence length="390" mass="42036">MMENMVKFIVANFVLVLLVSTSRGQSIFDVTKEGAKIGADINQALTRSWNKACASTIPSKVFIPKGIFLLSPVTFEGPCKAAIEVAVQGTLKALTDSKVTKDGSWITFQRIQHFTLSGGGTFDGQGASAWGTCGENFCKQLPINIRFDFITHGFVQNIRSLNSKQFHINVLGCNNLTFQRFYIIAPADSHNTDGIHIGRSSGINIIDSFIKTGDDCVSIGDGSKNISITNVKCGPGHGISIGSLGKFEKEEPVFGVTVKNCTLTNTDNGVRIKTWPASTVNSASMIHFEDINMINVSNPILIDQVYCPWNQCNTKVPSRVKLSNISFKKIRGTSATPIAMKLACSSGTPCEGVEVADIQLKYIGKGPAKSECSNIRPKSSGVMDPPACRG</sequence>
<name>A0ACC0X7R1_9ROSI</name>
<evidence type="ECO:0000313" key="1">
    <source>
        <dbReference type="EMBL" id="KAJ0013214.1"/>
    </source>
</evidence>
<comment type="caution">
    <text evidence="1">The sequence shown here is derived from an EMBL/GenBank/DDBJ whole genome shotgun (WGS) entry which is preliminary data.</text>
</comment>
<accession>A0ACC0X7R1</accession>
<evidence type="ECO:0000313" key="2">
    <source>
        <dbReference type="Proteomes" id="UP001163603"/>
    </source>
</evidence>
<proteinExistence type="predicted"/>
<protein>
    <submittedName>
        <fullName evidence="1">Uncharacterized protein</fullName>
    </submittedName>
</protein>
<dbReference type="Proteomes" id="UP001163603">
    <property type="component" value="Chromosome 13"/>
</dbReference>